<protein>
    <recommendedName>
        <fullName evidence="1">Sulfatase-modifying factor enzyme-like domain-containing protein</fullName>
    </recommendedName>
</protein>
<proteinExistence type="predicted"/>
<name>A0A0F9GUK1_9ZZZZ</name>
<dbReference type="InterPro" id="IPR005532">
    <property type="entry name" value="SUMF_dom"/>
</dbReference>
<feature type="non-terminal residue" evidence="2">
    <location>
        <position position="1"/>
    </location>
</feature>
<organism evidence="2">
    <name type="scientific">marine sediment metagenome</name>
    <dbReference type="NCBI Taxonomy" id="412755"/>
    <lineage>
        <taxon>unclassified sequences</taxon>
        <taxon>metagenomes</taxon>
        <taxon>ecological metagenomes</taxon>
    </lineage>
</organism>
<evidence type="ECO:0000259" key="1">
    <source>
        <dbReference type="Pfam" id="PF03781"/>
    </source>
</evidence>
<reference evidence="2" key="1">
    <citation type="journal article" date="2015" name="Nature">
        <title>Complex archaea that bridge the gap between prokaryotes and eukaryotes.</title>
        <authorList>
            <person name="Spang A."/>
            <person name="Saw J.H."/>
            <person name="Jorgensen S.L."/>
            <person name="Zaremba-Niedzwiedzka K."/>
            <person name="Martijn J."/>
            <person name="Lind A.E."/>
            <person name="van Eijk R."/>
            <person name="Schleper C."/>
            <person name="Guy L."/>
            <person name="Ettema T.J."/>
        </authorList>
    </citation>
    <scope>NUCLEOTIDE SEQUENCE</scope>
</reference>
<feature type="domain" description="Sulfatase-modifying factor enzyme-like" evidence="1">
    <location>
        <begin position="3"/>
        <end position="27"/>
    </location>
</feature>
<gene>
    <name evidence="2" type="ORF">LCGC14_1865630</name>
</gene>
<comment type="caution">
    <text evidence="2">The sequence shown here is derived from an EMBL/GenBank/DDBJ whole genome shotgun (WGS) entry which is preliminary data.</text>
</comment>
<evidence type="ECO:0000313" key="2">
    <source>
        <dbReference type="EMBL" id="KKL94346.1"/>
    </source>
</evidence>
<dbReference type="Gene3D" id="3.90.1580.10">
    <property type="entry name" value="paralog of FGE (formylglycine-generating enzyme)"/>
    <property type="match status" value="1"/>
</dbReference>
<dbReference type="InterPro" id="IPR042095">
    <property type="entry name" value="SUMF_sf"/>
</dbReference>
<accession>A0A0F9GUK1</accession>
<dbReference type="Pfam" id="PF03781">
    <property type="entry name" value="FGE-sulfatase"/>
    <property type="match status" value="1"/>
</dbReference>
<sequence length="56" mass="6084">ASCFPADRNGVHDLIGNVWEWTDSPADDAHMIAEEARIDASAALIDDAMNRLKESA</sequence>
<dbReference type="InterPro" id="IPR016187">
    <property type="entry name" value="CTDL_fold"/>
</dbReference>
<dbReference type="AlphaFoldDB" id="A0A0F9GUK1"/>
<dbReference type="SUPFAM" id="SSF56436">
    <property type="entry name" value="C-type lectin-like"/>
    <property type="match status" value="1"/>
</dbReference>
<dbReference type="EMBL" id="LAZR01018950">
    <property type="protein sequence ID" value="KKL94346.1"/>
    <property type="molecule type" value="Genomic_DNA"/>
</dbReference>